<protein>
    <recommendedName>
        <fullName evidence="3">Kinetochore protein Sos7 coiled-coil domain-containing protein</fullName>
    </recommendedName>
</protein>
<dbReference type="InterPro" id="IPR048781">
    <property type="entry name" value="Sos7_CC"/>
</dbReference>
<comment type="caution">
    <text evidence="4">The sequence shown here is derived from an EMBL/GenBank/DDBJ whole genome shotgun (WGS) entry which is preliminary data.</text>
</comment>
<feature type="compositionally biased region" description="Polar residues" evidence="2">
    <location>
        <begin position="58"/>
        <end position="86"/>
    </location>
</feature>
<dbReference type="PANTHER" id="PTHR37329">
    <property type="entry name" value="KINETOCHORE PROTEIN SOS7"/>
    <property type="match status" value="1"/>
</dbReference>
<name>A0A167UW45_9EURO</name>
<dbReference type="Pfam" id="PF20882">
    <property type="entry name" value="Sos7"/>
    <property type="match status" value="1"/>
</dbReference>
<accession>A0A167UW45</accession>
<proteinExistence type="predicted"/>
<feature type="region of interest" description="Disordered" evidence="2">
    <location>
        <begin position="24"/>
        <end position="44"/>
    </location>
</feature>
<dbReference type="AlphaFoldDB" id="A0A167UW45"/>
<evidence type="ECO:0000256" key="2">
    <source>
        <dbReference type="SAM" id="MobiDB-lite"/>
    </source>
</evidence>
<dbReference type="PANTHER" id="PTHR37329:SF1">
    <property type="entry name" value="KINETOCHORE PROTEIN SOS7"/>
    <property type="match status" value="1"/>
</dbReference>
<dbReference type="EMBL" id="AZGZ01000052">
    <property type="protein sequence ID" value="KZZ86681.1"/>
    <property type="molecule type" value="Genomic_DNA"/>
</dbReference>
<evidence type="ECO:0000313" key="4">
    <source>
        <dbReference type="EMBL" id="KZZ86681.1"/>
    </source>
</evidence>
<evidence type="ECO:0000313" key="5">
    <source>
        <dbReference type="Proteomes" id="UP000242877"/>
    </source>
</evidence>
<organism evidence="4 5">
    <name type="scientific">Ascosphaera apis ARSEF 7405</name>
    <dbReference type="NCBI Taxonomy" id="392613"/>
    <lineage>
        <taxon>Eukaryota</taxon>
        <taxon>Fungi</taxon>
        <taxon>Dikarya</taxon>
        <taxon>Ascomycota</taxon>
        <taxon>Pezizomycotina</taxon>
        <taxon>Eurotiomycetes</taxon>
        <taxon>Eurotiomycetidae</taxon>
        <taxon>Onygenales</taxon>
        <taxon>Ascosphaeraceae</taxon>
        <taxon>Ascosphaera</taxon>
    </lineage>
</organism>
<dbReference type="GO" id="GO:0034501">
    <property type="term" value="P:protein localization to kinetochore"/>
    <property type="evidence" value="ECO:0007669"/>
    <property type="project" value="InterPro"/>
</dbReference>
<dbReference type="GO" id="GO:0051315">
    <property type="term" value="P:attachment of mitotic spindle microtubules to kinetochore"/>
    <property type="evidence" value="ECO:0007669"/>
    <property type="project" value="TreeGrafter"/>
</dbReference>
<gene>
    <name evidence="4" type="ORF">AAP_06343</name>
</gene>
<evidence type="ECO:0000256" key="1">
    <source>
        <dbReference type="SAM" id="Coils"/>
    </source>
</evidence>
<dbReference type="VEuPathDB" id="FungiDB:AAP_06343"/>
<dbReference type="GO" id="GO:0000776">
    <property type="term" value="C:kinetochore"/>
    <property type="evidence" value="ECO:0007669"/>
    <property type="project" value="InterPro"/>
</dbReference>
<sequence>MASNLDSSQIDTVLASIRQLEQGTTTTARNDDDDDYNNNYNNDGSKLNILRLAGPITGQSSRMDAHSPSTENAAENANGDTTQDLTPSMLEDDLAHYKELFSKLRFSYVEQVTKERYLRGIVGDPPLVVGHEENLELEEKLGEKKAELKRHKEDIARQVDHVADVTNDLAKSKKPLPSFAPSYNVVDGTVGIGHQNVEEKIAILSEIPAQIESMKSELETLKNVEGVTEEMPVDDNALGDYTNMSLETLRETLNQRNNEIKSTESQLMTMKTKLEHEVTETGQIETELERLQQRKEQVMRALHDETENQGQGGASRVETERQYRRMQSILQMLAS</sequence>
<feature type="region of interest" description="Disordered" evidence="2">
    <location>
        <begin position="58"/>
        <end position="87"/>
    </location>
</feature>
<feature type="coiled-coil region" evidence="1">
    <location>
        <begin position="246"/>
        <end position="308"/>
    </location>
</feature>
<keyword evidence="1" id="KW-0175">Coiled coil</keyword>
<dbReference type="Proteomes" id="UP000242877">
    <property type="component" value="Unassembled WGS sequence"/>
</dbReference>
<evidence type="ECO:0000259" key="3">
    <source>
        <dbReference type="Pfam" id="PF20882"/>
    </source>
</evidence>
<dbReference type="InterPro" id="IPR037475">
    <property type="entry name" value="Sos7"/>
</dbReference>
<dbReference type="OrthoDB" id="18959at2759"/>
<reference evidence="4 5" key="1">
    <citation type="journal article" date="2016" name="Genome Biol. Evol.">
        <title>Divergent and convergent evolution of fungal pathogenicity.</title>
        <authorList>
            <person name="Shang Y."/>
            <person name="Xiao G."/>
            <person name="Zheng P."/>
            <person name="Cen K."/>
            <person name="Zhan S."/>
            <person name="Wang C."/>
        </authorList>
    </citation>
    <scope>NUCLEOTIDE SEQUENCE [LARGE SCALE GENOMIC DNA]</scope>
    <source>
        <strain evidence="4 5">ARSEF 7405</strain>
    </source>
</reference>
<feature type="domain" description="Kinetochore protein Sos7 coiled-coil" evidence="3">
    <location>
        <begin position="99"/>
        <end position="171"/>
    </location>
</feature>
<keyword evidence="5" id="KW-1185">Reference proteome</keyword>